<organism evidence="3 4">
    <name type="scientific">Halobium salinum</name>
    <dbReference type="NCBI Taxonomy" id="1364940"/>
    <lineage>
        <taxon>Archaea</taxon>
        <taxon>Methanobacteriati</taxon>
        <taxon>Methanobacteriota</taxon>
        <taxon>Stenosarchaea group</taxon>
        <taxon>Halobacteria</taxon>
        <taxon>Halobacteriales</taxon>
        <taxon>Haloferacaceae</taxon>
        <taxon>Halobium</taxon>
    </lineage>
</organism>
<dbReference type="PANTHER" id="PTHR46825:SF9">
    <property type="entry name" value="BETA-LACTAMASE-RELATED DOMAIN-CONTAINING PROTEIN"/>
    <property type="match status" value="1"/>
</dbReference>
<dbReference type="PANTHER" id="PTHR46825">
    <property type="entry name" value="D-ALANYL-D-ALANINE-CARBOXYPEPTIDASE/ENDOPEPTIDASE AMPH"/>
    <property type="match status" value="1"/>
</dbReference>
<feature type="domain" description="Pab87 octamerisation" evidence="2">
    <location>
        <begin position="363"/>
        <end position="462"/>
    </location>
</feature>
<dbReference type="InterPro" id="IPR050491">
    <property type="entry name" value="AmpC-like"/>
</dbReference>
<dbReference type="EMBL" id="JBHSDS010000002">
    <property type="protein sequence ID" value="MFC4356804.1"/>
    <property type="molecule type" value="Genomic_DNA"/>
</dbReference>
<dbReference type="Pfam" id="PF00144">
    <property type="entry name" value="Beta-lactamase"/>
    <property type="match status" value="1"/>
</dbReference>
<proteinExistence type="predicted"/>
<evidence type="ECO:0000313" key="3">
    <source>
        <dbReference type="EMBL" id="MFC4356804.1"/>
    </source>
</evidence>
<evidence type="ECO:0000259" key="1">
    <source>
        <dbReference type="Pfam" id="PF00144"/>
    </source>
</evidence>
<evidence type="ECO:0000313" key="4">
    <source>
        <dbReference type="Proteomes" id="UP001595921"/>
    </source>
</evidence>
<dbReference type="Proteomes" id="UP001595921">
    <property type="component" value="Unassembled WGS sequence"/>
</dbReference>
<dbReference type="Gene3D" id="2.40.128.210">
    <property type="entry name" value="Pab87 octamerisation domain"/>
    <property type="match status" value="1"/>
</dbReference>
<dbReference type="GO" id="GO:0016787">
    <property type="term" value="F:hydrolase activity"/>
    <property type="evidence" value="ECO:0007669"/>
    <property type="project" value="UniProtKB-KW"/>
</dbReference>
<evidence type="ECO:0000259" key="2">
    <source>
        <dbReference type="Pfam" id="PF13969"/>
    </source>
</evidence>
<name>A0ABD5P7U0_9EURY</name>
<keyword evidence="4" id="KW-1185">Reference proteome</keyword>
<dbReference type="InterPro" id="IPR025879">
    <property type="entry name" value="Pab87_oct"/>
</dbReference>
<gene>
    <name evidence="3" type="ORF">ACFO0N_02445</name>
</gene>
<comment type="caution">
    <text evidence="3">The sequence shown here is derived from an EMBL/GenBank/DDBJ whole genome shotgun (WGS) entry which is preliminary data.</text>
</comment>
<dbReference type="InterPro" id="IPR038164">
    <property type="entry name" value="Pab87_oct_sf"/>
</dbReference>
<dbReference type="Pfam" id="PF13969">
    <property type="entry name" value="Pab87_oct"/>
    <property type="match status" value="1"/>
</dbReference>
<reference evidence="3 4" key="1">
    <citation type="journal article" date="2019" name="Int. J. Syst. Evol. Microbiol.">
        <title>The Global Catalogue of Microorganisms (GCM) 10K type strain sequencing project: providing services to taxonomists for standard genome sequencing and annotation.</title>
        <authorList>
            <consortium name="The Broad Institute Genomics Platform"/>
            <consortium name="The Broad Institute Genome Sequencing Center for Infectious Disease"/>
            <person name="Wu L."/>
            <person name="Ma J."/>
        </authorList>
    </citation>
    <scope>NUCLEOTIDE SEQUENCE [LARGE SCALE GENOMIC DNA]</scope>
    <source>
        <strain evidence="3 4">CGMCC 1.12553</strain>
    </source>
</reference>
<dbReference type="SUPFAM" id="SSF56601">
    <property type="entry name" value="beta-lactamase/transpeptidase-like"/>
    <property type="match status" value="1"/>
</dbReference>
<protein>
    <submittedName>
        <fullName evidence="3">Serine hydrolase</fullName>
    </submittedName>
</protein>
<dbReference type="AlphaFoldDB" id="A0ABD5P7U0"/>
<feature type="domain" description="Beta-lactamase-related" evidence="1">
    <location>
        <begin position="12"/>
        <end position="342"/>
    </location>
</feature>
<dbReference type="RefSeq" id="WP_267625243.1">
    <property type="nucleotide sequence ID" value="NZ_JAODIW010000010.1"/>
</dbReference>
<sequence length="478" mass="50974">MNPSSEATAAVDALCRDVVGSERVPGLSVTVADADGTVYASGYGSRDLAGNRPATADTLYGVGSVTKSMTALAVAQLAEAGMLAVDDPAADHLDADLDGALDHDGEPVRLRHLLSHTSGLPSLGTSETLIGRRLRRSVDTLPMGDREDFYAHLRGAVDERTGPPGERFAYSNAGYVLLGHVVEEATGRPFAEYVEEHLFDPLGMERATFDDFAFSTDDDHATPYLLEEGEPTAASLPVRELSHPAGGALASTADLARYLRLYLGDGDLGGQRHVDSATVGDLLEPRVETPYGPYGFGWWRESVAGHTLNGHAGDVAVSSAYAGFCPEEGVAVAVGANTAPPFPLSRVGHGVFAAVLGENPYEAVPYFRRRALFGDVTGEYAVYRGVKRAVVRRDGGTVRVDFDGPLGGESTPLVPADDAGRTWVEDGEADFEAVDDGGERRPARFVDGEDGPELLFDRWRLHRVSGHVPRESRAERGR</sequence>
<dbReference type="InterPro" id="IPR001466">
    <property type="entry name" value="Beta-lactam-related"/>
</dbReference>
<dbReference type="Gene3D" id="3.40.710.10">
    <property type="entry name" value="DD-peptidase/beta-lactamase superfamily"/>
    <property type="match status" value="1"/>
</dbReference>
<accession>A0ABD5P7U0</accession>
<dbReference type="InterPro" id="IPR012338">
    <property type="entry name" value="Beta-lactam/transpept-like"/>
</dbReference>
<keyword evidence="3" id="KW-0378">Hydrolase</keyword>